<dbReference type="KEGG" id="shj:SHELI_v1c02240"/>
<dbReference type="AlphaFoldDB" id="A0A1B3SJR9"/>
<dbReference type="STRING" id="216938.SHELI_v1c02240"/>
<gene>
    <name evidence="1" type="ORF">SHELI_v1c02240</name>
</gene>
<keyword evidence="2" id="KW-1185">Reference proteome</keyword>
<evidence type="ECO:0000313" key="2">
    <source>
        <dbReference type="Proteomes" id="UP000094378"/>
    </source>
</evidence>
<proteinExistence type="predicted"/>
<name>A0A1B3SJR9_9MOLU</name>
<sequence length="106" mass="11661">MRELSSKEKHKIIGGAATQGITAAALKEVGSIIKSGFTFIENAITNIAGIVYLFKNEDFIRKSDKFEMHLGSFSFKVDNSQTNKLDKEIAYATSNHVVNIEPPVLS</sequence>
<reference evidence="1 2" key="1">
    <citation type="submission" date="2016-08" db="EMBL/GenBank/DDBJ databases">
        <title>Complete genome sequence of Spiroplasma helicoides TABS-2 (DSM 22551).</title>
        <authorList>
            <person name="Shen W.-Y."/>
            <person name="Lo W.-S."/>
            <person name="Lai Y.-C."/>
            <person name="Kuo C.-H."/>
        </authorList>
    </citation>
    <scope>NUCLEOTIDE SEQUENCE [LARGE SCALE GENOMIC DNA]</scope>
    <source>
        <strain evidence="1 2">TABS-2</strain>
    </source>
</reference>
<organism evidence="1 2">
    <name type="scientific">Spiroplasma helicoides</name>
    <dbReference type="NCBI Taxonomy" id="216938"/>
    <lineage>
        <taxon>Bacteria</taxon>
        <taxon>Bacillati</taxon>
        <taxon>Mycoplasmatota</taxon>
        <taxon>Mollicutes</taxon>
        <taxon>Entomoplasmatales</taxon>
        <taxon>Spiroplasmataceae</taxon>
        <taxon>Spiroplasma</taxon>
    </lineage>
</organism>
<dbReference type="RefSeq" id="WP_069115952.1">
    <property type="nucleotide sequence ID" value="NZ_CP017015.1"/>
</dbReference>
<accession>A0A1B3SJR9</accession>
<dbReference type="OrthoDB" id="389806at2"/>
<dbReference type="EMBL" id="CP017015">
    <property type="protein sequence ID" value="AOG60179.1"/>
    <property type="molecule type" value="Genomic_DNA"/>
</dbReference>
<dbReference type="Proteomes" id="UP000094378">
    <property type="component" value="Chromosome"/>
</dbReference>
<protein>
    <submittedName>
        <fullName evidence="1">Uncharacterized protein</fullName>
    </submittedName>
</protein>
<evidence type="ECO:0000313" key="1">
    <source>
        <dbReference type="EMBL" id="AOG60179.1"/>
    </source>
</evidence>